<dbReference type="NCBIfam" id="NF005111">
    <property type="entry name" value="PRK06545.2-3"/>
    <property type="match status" value="1"/>
</dbReference>
<keyword evidence="3" id="KW-0057">Aromatic amino acid biosynthesis</keyword>
<dbReference type="Gene3D" id="3.30.70.260">
    <property type="match status" value="1"/>
</dbReference>
<dbReference type="EMBL" id="JBHSPU010000043">
    <property type="protein sequence ID" value="MFC5918681.1"/>
    <property type="molecule type" value="Genomic_DNA"/>
</dbReference>
<keyword evidence="2 6" id="KW-0560">Oxidoreductase</keyword>
<comment type="caution">
    <text evidence="6">The sequence shown here is derived from an EMBL/GenBank/DDBJ whole genome shotgun (WGS) entry which is preliminary data.</text>
</comment>
<dbReference type="InterPro" id="IPR046826">
    <property type="entry name" value="PDH_N"/>
</dbReference>
<protein>
    <submittedName>
        <fullName evidence="6">Prephenate dehydrogenase</fullName>
        <ecNumber evidence="6">1.3.1.12</ecNumber>
    </submittedName>
</protein>
<dbReference type="PROSITE" id="PS51176">
    <property type="entry name" value="PDH_ADH"/>
    <property type="match status" value="1"/>
</dbReference>
<dbReference type="Proteomes" id="UP001596200">
    <property type="component" value="Unassembled WGS sequence"/>
</dbReference>
<evidence type="ECO:0000259" key="5">
    <source>
        <dbReference type="PROSITE" id="PS51176"/>
    </source>
</evidence>
<dbReference type="Pfam" id="PF02153">
    <property type="entry name" value="PDH_N"/>
    <property type="match status" value="1"/>
</dbReference>
<dbReference type="InterPro" id="IPR050812">
    <property type="entry name" value="Preph/Arog_dehydrog"/>
</dbReference>
<keyword evidence="3" id="KW-0028">Amino-acid biosynthesis</keyword>
<dbReference type="EC" id="1.3.1.12" evidence="6"/>
<evidence type="ECO:0000256" key="2">
    <source>
        <dbReference type="ARBA" id="ARBA00023002"/>
    </source>
</evidence>
<keyword evidence="7" id="KW-1185">Reference proteome</keyword>
<evidence type="ECO:0000313" key="7">
    <source>
        <dbReference type="Proteomes" id="UP001596200"/>
    </source>
</evidence>
<dbReference type="Gene3D" id="3.40.50.720">
    <property type="entry name" value="NAD(P)-binding Rossmann-like Domain"/>
    <property type="match status" value="1"/>
</dbReference>
<dbReference type="Pfam" id="PF20463">
    <property type="entry name" value="PDH_C"/>
    <property type="match status" value="1"/>
</dbReference>
<organism evidence="6 7">
    <name type="scientific">Streptomyces pulveraceus</name>
    <dbReference type="NCBI Taxonomy" id="68258"/>
    <lineage>
        <taxon>Bacteria</taxon>
        <taxon>Bacillati</taxon>
        <taxon>Actinomycetota</taxon>
        <taxon>Actinomycetes</taxon>
        <taxon>Kitasatosporales</taxon>
        <taxon>Streptomycetaceae</taxon>
        <taxon>Streptomyces</taxon>
    </lineage>
</organism>
<dbReference type="InterPro" id="IPR003099">
    <property type="entry name" value="Prephen_DH"/>
</dbReference>
<dbReference type="NCBIfam" id="NF005109">
    <property type="entry name" value="PRK06545.2-1"/>
    <property type="match status" value="1"/>
</dbReference>
<dbReference type="PANTHER" id="PTHR21363">
    <property type="entry name" value="PREPHENATE DEHYDROGENASE"/>
    <property type="match status" value="1"/>
</dbReference>
<name>A0ABW1GYR8_9ACTN</name>
<dbReference type="SUPFAM" id="SSF51735">
    <property type="entry name" value="NAD(P)-binding Rossmann-fold domains"/>
    <property type="match status" value="1"/>
</dbReference>
<dbReference type="SUPFAM" id="SSF48179">
    <property type="entry name" value="6-phosphogluconate dehydrogenase C-terminal domain-like"/>
    <property type="match status" value="1"/>
</dbReference>
<dbReference type="RefSeq" id="WP_344517512.1">
    <property type="nucleotide sequence ID" value="NZ_BAAATU010000070.1"/>
</dbReference>
<dbReference type="InterPro" id="IPR036291">
    <property type="entry name" value="NAD(P)-bd_dom_sf"/>
</dbReference>
<accession>A0ABW1GYR8</accession>
<dbReference type="InterPro" id="IPR046825">
    <property type="entry name" value="PDH_C"/>
</dbReference>
<dbReference type="Gene3D" id="1.10.3660.10">
    <property type="entry name" value="6-phosphogluconate dehydrogenase C-terminal like domain"/>
    <property type="match status" value="1"/>
</dbReference>
<dbReference type="SUPFAM" id="SSF55021">
    <property type="entry name" value="ACT-like"/>
    <property type="match status" value="1"/>
</dbReference>
<dbReference type="NCBIfam" id="NF005112">
    <property type="entry name" value="PRK06545.2-4"/>
    <property type="match status" value="1"/>
</dbReference>
<comment type="similarity">
    <text evidence="1">Belongs to the prephenate/arogenate dehydrogenase family.</text>
</comment>
<evidence type="ECO:0000256" key="4">
    <source>
        <dbReference type="ARBA" id="ARBA00029440"/>
    </source>
</evidence>
<dbReference type="InterPro" id="IPR045865">
    <property type="entry name" value="ACT-like_dom_sf"/>
</dbReference>
<dbReference type="GO" id="GO:0008977">
    <property type="term" value="F:prephenate dehydrogenase (NAD+) activity"/>
    <property type="evidence" value="ECO:0007669"/>
    <property type="project" value="UniProtKB-EC"/>
</dbReference>
<gene>
    <name evidence="6" type="ORF">ACFP1B_35405</name>
</gene>
<feature type="domain" description="Prephenate/arogenate dehydrogenase" evidence="5">
    <location>
        <begin position="7"/>
        <end position="294"/>
    </location>
</feature>
<dbReference type="InterPro" id="IPR008927">
    <property type="entry name" value="6-PGluconate_DH-like_C_sf"/>
</dbReference>
<dbReference type="PANTHER" id="PTHR21363:SF0">
    <property type="entry name" value="PREPHENATE DEHYDROGENASE [NADP(+)]"/>
    <property type="match status" value="1"/>
</dbReference>
<sequence>MDAAVMHSALVIGTGLMGTSVALALRARGVTVHLRDVDPAAARTAAARGAGTERPPSEAVDLAVLAVPPPLVGGVLADVQAEGVARHCTDVASVKAEPQHDAFALGCDMSRYIGGHPMAGASRSGPLTGRADLFEGRMWVLTPTADTGTETLNMVLELVASCGAVPVLMQASAHDRAVALVSHAPHVVASLIAMRLENAGEREVSLAGPGLRDLTRIAEADPALWLDILSANAAVVADLLEELGGDLDRMVVGLRAIAAMDEEKRRGGAEVVEAMLRRGRSGRARISGRHGTRPERFEVVTVMIGDQPGELARLFSDAGRAGVNIEDIHVEHAAGLPAGLVHVSVAPGRTTPLREALHAQGWQER</sequence>
<proteinExistence type="inferred from homology"/>
<evidence type="ECO:0000256" key="3">
    <source>
        <dbReference type="ARBA" id="ARBA00023141"/>
    </source>
</evidence>
<comment type="pathway">
    <text evidence="4">Amino-acid biosynthesis.</text>
</comment>
<reference evidence="7" key="1">
    <citation type="journal article" date="2019" name="Int. J. Syst. Evol. Microbiol.">
        <title>The Global Catalogue of Microorganisms (GCM) 10K type strain sequencing project: providing services to taxonomists for standard genome sequencing and annotation.</title>
        <authorList>
            <consortium name="The Broad Institute Genomics Platform"/>
            <consortium name="The Broad Institute Genome Sequencing Center for Infectious Disease"/>
            <person name="Wu L."/>
            <person name="Ma J."/>
        </authorList>
    </citation>
    <scope>NUCLEOTIDE SEQUENCE [LARGE SCALE GENOMIC DNA]</scope>
    <source>
        <strain evidence="7">JCM 4147</strain>
    </source>
</reference>
<evidence type="ECO:0000313" key="6">
    <source>
        <dbReference type="EMBL" id="MFC5918681.1"/>
    </source>
</evidence>
<evidence type="ECO:0000256" key="1">
    <source>
        <dbReference type="ARBA" id="ARBA00007964"/>
    </source>
</evidence>